<comment type="caution">
    <text evidence="2">The sequence shown here is derived from an EMBL/GenBank/DDBJ whole genome shotgun (WGS) entry which is preliminary data.</text>
</comment>
<evidence type="ECO:0000313" key="3">
    <source>
        <dbReference type="Proteomes" id="UP000887116"/>
    </source>
</evidence>
<evidence type="ECO:0000256" key="1">
    <source>
        <dbReference type="SAM" id="SignalP"/>
    </source>
</evidence>
<protein>
    <submittedName>
        <fullName evidence="2">Uncharacterized protein</fullName>
    </submittedName>
</protein>
<dbReference type="Proteomes" id="UP000887116">
    <property type="component" value="Unassembled WGS sequence"/>
</dbReference>
<evidence type="ECO:0000313" key="2">
    <source>
        <dbReference type="EMBL" id="GFR05775.1"/>
    </source>
</evidence>
<reference evidence="2" key="1">
    <citation type="submission" date="2020-07" db="EMBL/GenBank/DDBJ databases">
        <title>Multicomponent nature underlies the extraordinary mechanical properties of spider dragline silk.</title>
        <authorList>
            <person name="Kono N."/>
            <person name="Nakamura H."/>
            <person name="Mori M."/>
            <person name="Yoshida Y."/>
            <person name="Ohtoshi R."/>
            <person name="Malay A.D."/>
            <person name="Moran D.A.P."/>
            <person name="Tomita M."/>
            <person name="Numata K."/>
            <person name="Arakawa K."/>
        </authorList>
    </citation>
    <scope>NUCLEOTIDE SEQUENCE</scope>
</reference>
<gene>
    <name evidence="2" type="ORF">TNCT_85661</name>
</gene>
<dbReference type="EMBL" id="BMAO01035754">
    <property type="protein sequence ID" value="GFR05775.1"/>
    <property type="molecule type" value="Genomic_DNA"/>
</dbReference>
<sequence>MIKYTFILALCIFFLAALRFSRGVEFDDPSCDSGCPPGYLRNQFGICVSMRLCERLAINPQSANLKLEAEGEPCYVACERKCHPRKESCHHNRCLCRGYSLVPVADLDLEKKRLPRILLAKRNDSRIKDCSVTIYVVVSLYPLITQSAVDEDKFNLGFGCYFNHI</sequence>
<name>A0A8X6IJ74_TRICU</name>
<feature type="signal peptide" evidence="1">
    <location>
        <begin position="1"/>
        <end position="23"/>
    </location>
</feature>
<feature type="non-terminal residue" evidence="2">
    <location>
        <position position="1"/>
    </location>
</feature>
<dbReference type="AlphaFoldDB" id="A0A8X6IJ74"/>
<organism evidence="2 3">
    <name type="scientific">Trichonephila clavata</name>
    <name type="common">Joro spider</name>
    <name type="synonym">Nephila clavata</name>
    <dbReference type="NCBI Taxonomy" id="2740835"/>
    <lineage>
        <taxon>Eukaryota</taxon>
        <taxon>Metazoa</taxon>
        <taxon>Ecdysozoa</taxon>
        <taxon>Arthropoda</taxon>
        <taxon>Chelicerata</taxon>
        <taxon>Arachnida</taxon>
        <taxon>Araneae</taxon>
        <taxon>Araneomorphae</taxon>
        <taxon>Entelegynae</taxon>
        <taxon>Araneoidea</taxon>
        <taxon>Nephilidae</taxon>
        <taxon>Trichonephila</taxon>
    </lineage>
</organism>
<feature type="chain" id="PRO_5036460742" evidence="1">
    <location>
        <begin position="24"/>
        <end position="165"/>
    </location>
</feature>
<accession>A0A8X6IJ74</accession>
<keyword evidence="3" id="KW-1185">Reference proteome</keyword>
<proteinExistence type="predicted"/>
<keyword evidence="1" id="KW-0732">Signal</keyword>